<feature type="region of interest" description="Disordered" evidence="1">
    <location>
        <begin position="1"/>
        <end position="21"/>
    </location>
</feature>
<accession>A0A5N6QUA4</accession>
<evidence type="ECO:0000256" key="1">
    <source>
        <dbReference type="SAM" id="MobiDB-lite"/>
    </source>
</evidence>
<keyword evidence="3" id="KW-1185">Reference proteome</keyword>
<organism evidence="2 3">
    <name type="scientific">Carpinus fangiana</name>
    <dbReference type="NCBI Taxonomy" id="176857"/>
    <lineage>
        <taxon>Eukaryota</taxon>
        <taxon>Viridiplantae</taxon>
        <taxon>Streptophyta</taxon>
        <taxon>Embryophyta</taxon>
        <taxon>Tracheophyta</taxon>
        <taxon>Spermatophyta</taxon>
        <taxon>Magnoliopsida</taxon>
        <taxon>eudicotyledons</taxon>
        <taxon>Gunneridae</taxon>
        <taxon>Pentapetalae</taxon>
        <taxon>rosids</taxon>
        <taxon>fabids</taxon>
        <taxon>Fagales</taxon>
        <taxon>Betulaceae</taxon>
        <taxon>Carpinus</taxon>
    </lineage>
</organism>
<evidence type="ECO:0000313" key="2">
    <source>
        <dbReference type="EMBL" id="KAE8009599.1"/>
    </source>
</evidence>
<proteinExistence type="predicted"/>
<evidence type="ECO:0000313" key="3">
    <source>
        <dbReference type="Proteomes" id="UP000327013"/>
    </source>
</evidence>
<sequence>MGPGGPGGGGPGGGGPGGGGPGGWGASTAYAAVGCCKIASADHAAHMALLAADLHLSDSLILLHFYGAHTRPWTFMAAIIGPPKVLATARLQNFRVATVRSVGSSR</sequence>
<reference evidence="2 3" key="1">
    <citation type="submission" date="2019-06" db="EMBL/GenBank/DDBJ databases">
        <title>A chromosomal-level reference genome of Carpinus fangiana (Coryloideae, Betulaceae).</title>
        <authorList>
            <person name="Yang X."/>
            <person name="Wang Z."/>
            <person name="Zhang L."/>
            <person name="Hao G."/>
            <person name="Liu J."/>
            <person name="Yang Y."/>
        </authorList>
    </citation>
    <scope>NUCLEOTIDE SEQUENCE [LARGE SCALE GENOMIC DNA]</scope>
    <source>
        <strain evidence="2">Cfa_2016G</strain>
        <tissue evidence="2">Leaf</tissue>
    </source>
</reference>
<name>A0A5N6QUA4_9ROSI</name>
<dbReference type="EMBL" id="CM017322">
    <property type="protein sequence ID" value="KAE8009599.1"/>
    <property type="molecule type" value="Genomic_DNA"/>
</dbReference>
<gene>
    <name evidence="2" type="ORF">FH972_006027</name>
</gene>
<dbReference type="Proteomes" id="UP000327013">
    <property type="component" value="Chromosome 2"/>
</dbReference>
<protein>
    <submittedName>
        <fullName evidence="2">Uncharacterized protein</fullName>
    </submittedName>
</protein>
<dbReference type="AlphaFoldDB" id="A0A5N6QUA4"/>